<evidence type="ECO:0000256" key="8">
    <source>
        <dbReference type="SAM" id="MobiDB-lite"/>
    </source>
</evidence>
<dbReference type="InterPro" id="IPR017907">
    <property type="entry name" value="Znf_RING_CS"/>
</dbReference>
<evidence type="ECO:0000256" key="5">
    <source>
        <dbReference type="ARBA" id="ARBA00023043"/>
    </source>
</evidence>
<dbReference type="PROSITE" id="PS00518">
    <property type="entry name" value="ZF_RING_1"/>
    <property type="match status" value="1"/>
</dbReference>
<dbReference type="GO" id="GO:0008270">
    <property type="term" value="F:zinc ion binding"/>
    <property type="evidence" value="ECO:0007669"/>
    <property type="project" value="UniProtKB-KW"/>
</dbReference>
<accession>A0A250X774</accession>
<keyword evidence="1" id="KW-0479">Metal-binding</keyword>
<dbReference type="OrthoDB" id="1585644at2759"/>
<dbReference type="PROSITE" id="PS50089">
    <property type="entry name" value="ZF_RING_2"/>
    <property type="match status" value="1"/>
</dbReference>
<proteinExistence type="predicted"/>
<organism evidence="10 11">
    <name type="scientific">Chlamydomonas eustigma</name>
    <dbReference type="NCBI Taxonomy" id="1157962"/>
    <lineage>
        <taxon>Eukaryota</taxon>
        <taxon>Viridiplantae</taxon>
        <taxon>Chlorophyta</taxon>
        <taxon>core chlorophytes</taxon>
        <taxon>Chlorophyceae</taxon>
        <taxon>CS clade</taxon>
        <taxon>Chlamydomonadales</taxon>
        <taxon>Chlamydomonadaceae</taxon>
        <taxon>Chlamydomonas</taxon>
    </lineage>
</organism>
<feature type="region of interest" description="Disordered" evidence="8">
    <location>
        <begin position="875"/>
        <end position="922"/>
    </location>
</feature>
<evidence type="ECO:0000256" key="2">
    <source>
        <dbReference type="ARBA" id="ARBA00022737"/>
    </source>
</evidence>
<dbReference type="Proteomes" id="UP000232323">
    <property type="component" value="Unassembled WGS sequence"/>
</dbReference>
<dbReference type="Pfam" id="PF12796">
    <property type="entry name" value="Ank_2"/>
    <property type="match status" value="1"/>
</dbReference>
<dbReference type="PANTHER" id="PTHR24126">
    <property type="entry name" value="ANKYRIN REPEAT, PH AND SEC7 DOMAIN CONTAINING PROTEIN SECG-RELATED"/>
    <property type="match status" value="1"/>
</dbReference>
<dbReference type="SUPFAM" id="SSF57850">
    <property type="entry name" value="RING/U-box"/>
    <property type="match status" value="1"/>
</dbReference>
<dbReference type="PANTHER" id="PTHR24126:SF14">
    <property type="entry name" value="ANK_REP_REGION DOMAIN-CONTAINING PROTEIN"/>
    <property type="match status" value="1"/>
</dbReference>
<protein>
    <recommendedName>
        <fullName evidence="9">RING-type domain-containing protein</fullName>
    </recommendedName>
</protein>
<feature type="domain" description="RING-type" evidence="9">
    <location>
        <begin position="1214"/>
        <end position="1256"/>
    </location>
</feature>
<dbReference type="CDD" id="cd16449">
    <property type="entry name" value="RING-HC"/>
    <property type="match status" value="1"/>
</dbReference>
<feature type="compositionally biased region" description="Polar residues" evidence="8">
    <location>
        <begin position="387"/>
        <end position="403"/>
    </location>
</feature>
<reference evidence="10 11" key="1">
    <citation type="submission" date="2017-08" db="EMBL/GenBank/DDBJ databases">
        <title>Acidophilic green algal genome provides insights into adaptation to an acidic environment.</title>
        <authorList>
            <person name="Hirooka S."/>
            <person name="Hirose Y."/>
            <person name="Kanesaki Y."/>
            <person name="Higuchi S."/>
            <person name="Fujiwara T."/>
            <person name="Onuma R."/>
            <person name="Era A."/>
            <person name="Ohbayashi R."/>
            <person name="Uzuka A."/>
            <person name="Nozaki H."/>
            <person name="Yoshikawa H."/>
            <person name="Miyagishima S.Y."/>
        </authorList>
    </citation>
    <scope>NUCLEOTIDE SEQUENCE [LARGE SCALE GENOMIC DNA]</scope>
    <source>
        <strain evidence="10 11">NIES-2499</strain>
    </source>
</reference>
<sequence>MGNSTSAADKKAVVTSLLQSILTGDLESTSSLILRFPELLTTALDLDIGHNPIHMAVLVKGHTILSYLLSFCSHINSSCNGQLEASLHSCAMKALNDCHVATPLMLACDLGDLESVRLLLEAGAVATLTDRPHQRTCLHYAAARGHADVIELVIQKNQARNRVSSEITAFSRLSWQDEEESNRPLVDVATICGFTPLMYAAWFDHPQAVVALMRNGSSIRRRTLRLGVGSDIHCTNIPDGSTALHVAAIANSHKAALSILGEYIHAQQAYAMYQAEDRLAVGRGDPRPAPMARPIDPRLYVDSNGRNSFVMARILDHVELMNTLNPFTPLAAAIDAVEVEHRPVVIPTLQQLAAKVAQILLRSQLEVLSKRIADRKQAKSGWRMQAGGSSVGRTAQSVEQPSPTIHKRVPSEPPSALRGTASSVMTTIFERASQEGVRRHHSLNSSPSNMTAGNGGGFDRLGSLPLSIMPSVTESNERSAVEEGEDGSEQPSPVAGSSSQVECSAAVLEDGSKTSSPAFQLLMGTEAVSPAPVNVVVLQRRVAFVPKKEEEEEDVTDCNCSATTARSFHDCQQKHSEDTAAMGGHTTALGGHNIIQHAGHEEGLRSASLDAAREKLGPDYEVGIISDQRQALLLSHPGQEVPPAHQQFISETPWSPAAVAGGSPLSASLLSPTVGSRLHRANSAIPSLVRPSFTGSSRVSGDGQRPSLRSAIKSWRSAALVRVSAGGGVSPQASMTQEEILTCLPPLEASPASQLLLDDEAARSSATTTYPSMMQSILGSKNVAEAEGIIEIFITSDVTSPRVSSSLSCRAASRQASLTKPQQGAAAATAAAAALWSQRSLRASRKLLKMQNQLASHLAEQEQGLQMLMQRLLPDNNQAGNDNSSTKHPNSQRGDHLLSSEEQQDFQPQQRNDARTQLSHLHHKRSLTSIPLGYEVVHTAPHKMVHRKTASSSHLSDPVMVDALISVASAIGDSGVGVAQLEETLIACRYHRLVYGVNSHAATFRLTPQNTLQSEIKDDEVPQLHTFHTEQQQLGGASKFCQSSNGVAKGGSSLMLEPQHSTTGIKRSSTDLSYASCPPTPLGLNKSILSPMLVASPGSRILRQADNSGIDKNETNLVYSEASSPFLGVGTLSSRGGTFGGMMEGLGAVRVIGGAEMDSIQMGCKVEADALDNALPLTGSSPTAQTSLPRLLSSLQSFDMGSSLGDPDEYEDMCGVCLDEGDFIKTSPCQHKLCVSCALELLKLHPLDPIPCPFCRCLLRGFQEHRKAAAI</sequence>
<feature type="repeat" description="ANK" evidence="6">
    <location>
        <begin position="99"/>
        <end position="131"/>
    </location>
</feature>
<evidence type="ECO:0000256" key="7">
    <source>
        <dbReference type="PROSITE-ProRule" id="PRU00175"/>
    </source>
</evidence>
<dbReference type="SMART" id="SM00184">
    <property type="entry name" value="RING"/>
    <property type="match status" value="1"/>
</dbReference>
<dbReference type="PROSITE" id="PS50297">
    <property type="entry name" value="ANK_REP_REGION"/>
    <property type="match status" value="1"/>
</dbReference>
<dbReference type="SMART" id="SM00248">
    <property type="entry name" value="ANK"/>
    <property type="match status" value="5"/>
</dbReference>
<keyword evidence="3 7" id="KW-0863">Zinc-finger</keyword>
<keyword evidence="11" id="KW-1185">Reference proteome</keyword>
<dbReference type="InterPro" id="IPR013083">
    <property type="entry name" value="Znf_RING/FYVE/PHD"/>
</dbReference>
<feature type="region of interest" description="Disordered" evidence="8">
    <location>
        <begin position="376"/>
        <end position="420"/>
    </location>
</feature>
<evidence type="ECO:0000313" key="10">
    <source>
        <dbReference type="EMBL" id="GAX78915.1"/>
    </source>
</evidence>
<comment type="caution">
    <text evidence="10">The sequence shown here is derived from an EMBL/GenBank/DDBJ whole genome shotgun (WGS) entry which is preliminary data.</text>
</comment>
<dbReference type="PROSITE" id="PS50088">
    <property type="entry name" value="ANK_REPEAT"/>
    <property type="match status" value="2"/>
</dbReference>
<evidence type="ECO:0000256" key="6">
    <source>
        <dbReference type="PROSITE-ProRule" id="PRU00023"/>
    </source>
</evidence>
<evidence type="ECO:0000313" key="11">
    <source>
        <dbReference type="Proteomes" id="UP000232323"/>
    </source>
</evidence>
<name>A0A250X774_9CHLO</name>
<feature type="compositionally biased region" description="Polar residues" evidence="8">
    <location>
        <begin position="905"/>
        <end position="919"/>
    </location>
</feature>
<evidence type="ECO:0000256" key="4">
    <source>
        <dbReference type="ARBA" id="ARBA00022833"/>
    </source>
</evidence>
<keyword evidence="4" id="KW-0862">Zinc</keyword>
<gene>
    <name evidence="10" type="ORF">CEUSTIGMA_g6354.t1</name>
</gene>
<feature type="compositionally biased region" description="Polar residues" evidence="8">
    <location>
        <begin position="875"/>
        <end position="892"/>
    </location>
</feature>
<evidence type="ECO:0000256" key="3">
    <source>
        <dbReference type="ARBA" id="ARBA00022771"/>
    </source>
</evidence>
<dbReference type="InterPro" id="IPR001841">
    <property type="entry name" value="Znf_RING"/>
</dbReference>
<feature type="repeat" description="ANK" evidence="6">
    <location>
        <begin position="133"/>
        <end position="165"/>
    </location>
</feature>
<keyword evidence="2" id="KW-0677">Repeat</keyword>
<evidence type="ECO:0000259" key="9">
    <source>
        <dbReference type="PROSITE" id="PS50089"/>
    </source>
</evidence>
<feature type="compositionally biased region" description="Polar residues" evidence="8">
    <location>
        <begin position="489"/>
        <end position="502"/>
    </location>
</feature>
<dbReference type="InterPro" id="IPR002110">
    <property type="entry name" value="Ankyrin_rpt"/>
</dbReference>
<keyword evidence="5 6" id="KW-0040">ANK repeat</keyword>
<dbReference type="AlphaFoldDB" id="A0A250X774"/>
<feature type="compositionally biased region" description="Polar residues" evidence="8">
    <location>
        <begin position="443"/>
        <end position="452"/>
    </location>
</feature>
<dbReference type="SUPFAM" id="SSF48403">
    <property type="entry name" value="Ankyrin repeat"/>
    <property type="match status" value="1"/>
</dbReference>
<dbReference type="InterPro" id="IPR036770">
    <property type="entry name" value="Ankyrin_rpt-contain_sf"/>
</dbReference>
<dbReference type="EMBL" id="BEGY01000037">
    <property type="protein sequence ID" value="GAX78915.1"/>
    <property type="molecule type" value="Genomic_DNA"/>
</dbReference>
<dbReference type="Gene3D" id="3.30.40.10">
    <property type="entry name" value="Zinc/RING finger domain, C3HC4 (zinc finger)"/>
    <property type="match status" value="1"/>
</dbReference>
<evidence type="ECO:0000256" key="1">
    <source>
        <dbReference type="ARBA" id="ARBA00022723"/>
    </source>
</evidence>
<dbReference type="Gene3D" id="1.25.40.20">
    <property type="entry name" value="Ankyrin repeat-containing domain"/>
    <property type="match status" value="2"/>
</dbReference>
<feature type="region of interest" description="Disordered" evidence="8">
    <location>
        <begin position="432"/>
        <end position="509"/>
    </location>
</feature>